<name>A0A9D6YZ17_9BACT</name>
<evidence type="ECO:0000256" key="9">
    <source>
        <dbReference type="ARBA" id="ARBA00049220"/>
    </source>
</evidence>
<dbReference type="EMBL" id="JACRDE010000070">
    <property type="protein sequence ID" value="MBI5248338.1"/>
    <property type="molecule type" value="Genomic_DNA"/>
</dbReference>
<dbReference type="AlphaFoldDB" id="A0A9D6YZ17"/>
<dbReference type="PANTHER" id="PTHR43551:SF2">
    <property type="entry name" value="FUMARATE REDUCTASE IRON-SULFUR SUBUNIT"/>
    <property type="match status" value="1"/>
</dbReference>
<accession>A0A9D6YZ17</accession>
<feature type="non-terminal residue" evidence="11">
    <location>
        <position position="1"/>
    </location>
</feature>
<dbReference type="GO" id="GO:0008177">
    <property type="term" value="F:succinate dehydrogenase (quinone) activity"/>
    <property type="evidence" value="ECO:0007669"/>
    <property type="project" value="UniProtKB-EC"/>
</dbReference>
<proteinExistence type="predicted"/>
<keyword evidence="2" id="KW-0813">Transport</keyword>
<gene>
    <name evidence="11" type="ORF">HY912_02485</name>
</gene>
<evidence type="ECO:0000256" key="8">
    <source>
        <dbReference type="ARBA" id="ARBA00023014"/>
    </source>
</evidence>
<dbReference type="InterPro" id="IPR004017">
    <property type="entry name" value="Cys_rich_dom"/>
</dbReference>
<evidence type="ECO:0000256" key="4">
    <source>
        <dbReference type="ARBA" id="ARBA00022723"/>
    </source>
</evidence>
<dbReference type="PANTHER" id="PTHR43551">
    <property type="entry name" value="FUMARATE REDUCTASE IRON-SULFUR SUBUNIT"/>
    <property type="match status" value="1"/>
</dbReference>
<evidence type="ECO:0000256" key="6">
    <source>
        <dbReference type="ARBA" id="ARBA00023002"/>
    </source>
</evidence>
<keyword evidence="5" id="KW-0249">Electron transport</keyword>
<sequence length="235" mass="26190">PREFTSAPHLFSVYLRLFLAIGADWTFASNLCDISNWAYYMGDDETNLWLIRRTVDTARKLGVKAVVSTECGHGYKVLRNDAEKVIGEPLGFEVTSVVELAHKHFKDGSLKLKKGAIDETVTYHDPCNWGRKLDIYEPPRELLRHIAKDYKDMEPHGKLALCCAGGGSVAQNTDMGQKRLAFAKGKRDQIVATGATIVTSSCQMCLAQLSDIQAHYDLPVQVKSVMELVIESLEE</sequence>
<keyword evidence="7" id="KW-0408">Iron</keyword>
<evidence type="ECO:0000259" key="10">
    <source>
        <dbReference type="Pfam" id="PF02754"/>
    </source>
</evidence>
<comment type="catalytic activity">
    <reaction evidence="9">
        <text>a quinone + succinate = fumarate + a quinol</text>
        <dbReference type="Rhea" id="RHEA:40523"/>
        <dbReference type="ChEBI" id="CHEBI:24646"/>
        <dbReference type="ChEBI" id="CHEBI:29806"/>
        <dbReference type="ChEBI" id="CHEBI:30031"/>
        <dbReference type="ChEBI" id="CHEBI:132124"/>
        <dbReference type="EC" id="1.3.5.1"/>
    </reaction>
</comment>
<comment type="cofactor">
    <cofactor evidence="1">
        <name>[4Fe-4S] cluster</name>
        <dbReference type="ChEBI" id="CHEBI:49883"/>
    </cofactor>
</comment>
<dbReference type="Proteomes" id="UP000807825">
    <property type="component" value="Unassembled WGS sequence"/>
</dbReference>
<evidence type="ECO:0000256" key="3">
    <source>
        <dbReference type="ARBA" id="ARBA00022485"/>
    </source>
</evidence>
<keyword evidence="8" id="KW-0411">Iron-sulfur</keyword>
<evidence type="ECO:0000313" key="11">
    <source>
        <dbReference type="EMBL" id="MBI5248338.1"/>
    </source>
</evidence>
<evidence type="ECO:0000256" key="5">
    <source>
        <dbReference type="ARBA" id="ARBA00022982"/>
    </source>
</evidence>
<reference evidence="11" key="1">
    <citation type="submission" date="2020-07" db="EMBL/GenBank/DDBJ databases">
        <title>Huge and variable diversity of episymbiotic CPR bacteria and DPANN archaea in groundwater ecosystems.</title>
        <authorList>
            <person name="He C.Y."/>
            <person name="Keren R."/>
            <person name="Whittaker M."/>
            <person name="Farag I.F."/>
            <person name="Doudna J."/>
            <person name="Cate J.H.D."/>
            <person name="Banfield J.F."/>
        </authorList>
    </citation>
    <scope>NUCLEOTIDE SEQUENCE</scope>
    <source>
        <strain evidence="11">NC_groundwater_1664_Pr3_B-0.1um_52_9</strain>
    </source>
</reference>
<evidence type="ECO:0000313" key="12">
    <source>
        <dbReference type="Proteomes" id="UP000807825"/>
    </source>
</evidence>
<keyword evidence="3" id="KW-0004">4Fe-4S</keyword>
<keyword evidence="4" id="KW-0479">Metal-binding</keyword>
<comment type="caution">
    <text evidence="11">The sequence shown here is derived from an EMBL/GenBank/DDBJ whole genome shotgun (WGS) entry which is preliminary data.</text>
</comment>
<evidence type="ECO:0000256" key="7">
    <source>
        <dbReference type="ARBA" id="ARBA00023004"/>
    </source>
</evidence>
<protein>
    <submittedName>
        <fullName evidence="11">(Fe-S)-binding protein</fullName>
    </submittedName>
</protein>
<dbReference type="GO" id="GO:0046872">
    <property type="term" value="F:metal ion binding"/>
    <property type="evidence" value="ECO:0007669"/>
    <property type="project" value="UniProtKB-KW"/>
</dbReference>
<keyword evidence="6" id="KW-0560">Oxidoreductase</keyword>
<organism evidence="11 12">
    <name type="scientific">Desulfomonile tiedjei</name>
    <dbReference type="NCBI Taxonomy" id="2358"/>
    <lineage>
        <taxon>Bacteria</taxon>
        <taxon>Pseudomonadati</taxon>
        <taxon>Thermodesulfobacteriota</taxon>
        <taxon>Desulfomonilia</taxon>
        <taxon>Desulfomonilales</taxon>
        <taxon>Desulfomonilaceae</taxon>
        <taxon>Desulfomonile</taxon>
    </lineage>
</organism>
<dbReference type="Pfam" id="PF02754">
    <property type="entry name" value="CCG"/>
    <property type="match status" value="1"/>
</dbReference>
<feature type="domain" description="Cysteine-rich" evidence="10">
    <location>
        <begin position="121"/>
        <end position="209"/>
    </location>
</feature>
<dbReference type="GO" id="GO:0051539">
    <property type="term" value="F:4 iron, 4 sulfur cluster binding"/>
    <property type="evidence" value="ECO:0007669"/>
    <property type="project" value="UniProtKB-KW"/>
</dbReference>
<evidence type="ECO:0000256" key="2">
    <source>
        <dbReference type="ARBA" id="ARBA00022448"/>
    </source>
</evidence>
<evidence type="ECO:0000256" key="1">
    <source>
        <dbReference type="ARBA" id="ARBA00001966"/>
    </source>
</evidence>